<evidence type="ECO:0000256" key="1">
    <source>
        <dbReference type="PIRSR" id="PIRSR006661-1"/>
    </source>
</evidence>
<dbReference type="CDD" id="cd01990">
    <property type="entry name" value="LarE-like"/>
    <property type="match status" value="1"/>
</dbReference>
<dbReference type="AlphaFoldDB" id="A0AA37QIA6"/>
<feature type="domain" description="NAD/GMP synthase" evidence="3">
    <location>
        <begin position="39"/>
        <end position="98"/>
    </location>
</feature>
<gene>
    <name evidence="4" type="ORF">rosag_28160</name>
</gene>
<sequence length="292" mass="31072">MTLPVQPSQRASAASSAASGEPLGRERALMAWLREHGPVLLGFSGGVDSAYLASVAVEVLGAGSVLAVIGRSASYPEAQWRAAREVAALCGVPVQEVATHELEDPDYVANPSDRCFFCKRELWSRLAPLADARGMLLIDGTNADDLTDWRPGARAAADHAVRSPLAELEFTKADIRWLSRRRGLPTADQPSAPCLASRLPYGTPVTTARLSQVERAESALRAVGIPGDLRVRHHGAIARVELTPDVIEAWSSAERLEVLREAVVSAGFARVVVDLRGFRSGSLNVLGGIVAG</sequence>
<dbReference type="PIRSF" id="PIRSF006661">
    <property type="entry name" value="PP-lp_UCP006661"/>
    <property type="match status" value="1"/>
</dbReference>
<dbReference type="InterPro" id="IPR022310">
    <property type="entry name" value="NAD/GMP_synthase"/>
</dbReference>
<evidence type="ECO:0000313" key="4">
    <source>
        <dbReference type="EMBL" id="GLC26303.1"/>
    </source>
</evidence>
<comment type="caution">
    <text evidence="4">The sequence shown here is derived from an EMBL/GenBank/DDBJ whole genome shotgun (WGS) entry which is preliminary data.</text>
</comment>
<dbReference type="InterPro" id="IPR014729">
    <property type="entry name" value="Rossmann-like_a/b/a_fold"/>
</dbReference>
<dbReference type="PANTHER" id="PTHR43169:SF2">
    <property type="entry name" value="NAD_GMP SYNTHASE DOMAIN-CONTAINING PROTEIN"/>
    <property type="match status" value="1"/>
</dbReference>
<evidence type="ECO:0000256" key="2">
    <source>
        <dbReference type="SAM" id="MobiDB-lite"/>
    </source>
</evidence>
<dbReference type="PANTHER" id="PTHR43169">
    <property type="entry name" value="EXSB FAMILY PROTEIN"/>
    <property type="match status" value="1"/>
</dbReference>
<feature type="region of interest" description="Disordered" evidence="2">
    <location>
        <begin position="1"/>
        <end position="20"/>
    </location>
</feature>
<evidence type="ECO:0000259" key="3">
    <source>
        <dbReference type="Pfam" id="PF02540"/>
    </source>
</evidence>
<reference evidence="4" key="1">
    <citation type="submission" date="2022-08" db="EMBL/GenBank/DDBJ databases">
        <title>Draft genome sequencing of Roseisolibacter agri AW1220.</title>
        <authorList>
            <person name="Tobiishi Y."/>
            <person name="Tonouchi A."/>
        </authorList>
    </citation>
    <scope>NUCLEOTIDE SEQUENCE</scope>
    <source>
        <strain evidence="4">AW1220</strain>
    </source>
</reference>
<protein>
    <submittedName>
        <fullName evidence="4">7-cyano-7-deazaguanine synthase</fullName>
    </submittedName>
</protein>
<proteinExistence type="predicted"/>
<feature type="active site" description="Nucleophile and sulfur donor" evidence="1">
    <location>
        <position position="194"/>
    </location>
</feature>
<dbReference type="InterPro" id="IPR005232">
    <property type="entry name" value="LarE"/>
</dbReference>
<dbReference type="InterPro" id="IPR052188">
    <property type="entry name" value="Ni-pincer_cofactor_biosynth"/>
</dbReference>
<accession>A0AA37QIA6</accession>
<feature type="compositionally biased region" description="Polar residues" evidence="2">
    <location>
        <begin position="1"/>
        <end position="10"/>
    </location>
</feature>
<dbReference type="SUPFAM" id="SSF52402">
    <property type="entry name" value="Adenine nucleotide alpha hydrolases-like"/>
    <property type="match status" value="1"/>
</dbReference>
<dbReference type="NCBIfam" id="TIGR00268">
    <property type="entry name" value="ATP-dependent sacrificial sulfur transferase LarE"/>
    <property type="match status" value="1"/>
</dbReference>
<dbReference type="EMBL" id="BRXS01000004">
    <property type="protein sequence ID" value="GLC26303.1"/>
    <property type="molecule type" value="Genomic_DNA"/>
</dbReference>
<dbReference type="GO" id="GO:0006163">
    <property type="term" value="P:purine nucleotide metabolic process"/>
    <property type="evidence" value="ECO:0007669"/>
    <property type="project" value="UniProtKB-ARBA"/>
</dbReference>
<name>A0AA37QIA6_9BACT</name>
<dbReference type="Gene3D" id="3.40.50.620">
    <property type="entry name" value="HUPs"/>
    <property type="match status" value="1"/>
</dbReference>
<evidence type="ECO:0000313" key="5">
    <source>
        <dbReference type="Proteomes" id="UP001161325"/>
    </source>
</evidence>
<dbReference type="Proteomes" id="UP001161325">
    <property type="component" value="Unassembled WGS sequence"/>
</dbReference>
<keyword evidence="5" id="KW-1185">Reference proteome</keyword>
<organism evidence="4 5">
    <name type="scientific">Roseisolibacter agri</name>
    <dbReference type="NCBI Taxonomy" id="2014610"/>
    <lineage>
        <taxon>Bacteria</taxon>
        <taxon>Pseudomonadati</taxon>
        <taxon>Gemmatimonadota</taxon>
        <taxon>Gemmatimonadia</taxon>
        <taxon>Gemmatimonadales</taxon>
        <taxon>Gemmatimonadaceae</taxon>
        <taxon>Roseisolibacter</taxon>
    </lineage>
</organism>
<dbReference type="GO" id="GO:0016783">
    <property type="term" value="F:sulfurtransferase activity"/>
    <property type="evidence" value="ECO:0007669"/>
    <property type="project" value="InterPro"/>
</dbReference>
<dbReference type="Pfam" id="PF02540">
    <property type="entry name" value="NAD_synthase"/>
    <property type="match status" value="1"/>
</dbReference>